<evidence type="ECO:0000259" key="15">
    <source>
        <dbReference type="PROSITE" id="PS50880"/>
    </source>
</evidence>
<dbReference type="SMART" id="SM00493">
    <property type="entry name" value="TOPRIM"/>
    <property type="match status" value="1"/>
</dbReference>
<dbReference type="SUPFAM" id="SSF57783">
    <property type="entry name" value="Zinc beta-ribbon"/>
    <property type="match status" value="1"/>
</dbReference>
<dbReference type="InterPro" id="IPR019475">
    <property type="entry name" value="DNA_primase_DnaB-bd"/>
</dbReference>
<dbReference type="InterPro" id="IPR006295">
    <property type="entry name" value="DNA_primase_DnaG"/>
</dbReference>
<keyword evidence="7 12" id="KW-0863">Zinc-finger</keyword>
<dbReference type="GO" id="GO:0006269">
    <property type="term" value="P:DNA replication, synthesis of primer"/>
    <property type="evidence" value="ECO:0007669"/>
    <property type="project" value="UniProtKB-UniRule"/>
</dbReference>
<name>A0A1F8EE21_9BACT</name>
<evidence type="ECO:0000256" key="10">
    <source>
        <dbReference type="ARBA" id="ARBA00023125"/>
    </source>
</evidence>
<evidence type="ECO:0000256" key="13">
    <source>
        <dbReference type="PIRNR" id="PIRNR002811"/>
    </source>
</evidence>
<dbReference type="Pfam" id="PF13155">
    <property type="entry name" value="Toprim_2"/>
    <property type="match status" value="1"/>
</dbReference>
<keyword evidence="8 12" id="KW-0862">Zinc</keyword>
<evidence type="ECO:0000256" key="11">
    <source>
        <dbReference type="ARBA" id="ARBA00023163"/>
    </source>
</evidence>
<dbReference type="Proteomes" id="UP000177594">
    <property type="component" value="Unassembled WGS sequence"/>
</dbReference>
<dbReference type="InterPro" id="IPR006171">
    <property type="entry name" value="TOPRIM_dom"/>
</dbReference>
<protein>
    <recommendedName>
        <fullName evidence="12 13">DNA primase</fullName>
        <ecNumber evidence="12">2.7.7.101</ecNumber>
    </recommendedName>
</protein>
<feature type="domain" description="Toprim" evidence="15">
    <location>
        <begin position="253"/>
        <end position="334"/>
    </location>
</feature>
<organism evidence="16 17">
    <name type="scientific">Candidatus Yanofskybacteria bacterium RIFCSPHIGHO2_01_FULL_39_8b</name>
    <dbReference type="NCBI Taxonomy" id="1802659"/>
    <lineage>
        <taxon>Bacteria</taxon>
        <taxon>Candidatus Yanofskyibacteriota</taxon>
    </lineage>
</organism>
<feature type="zinc finger region" description="CHC2-type" evidence="12 14">
    <location>
        <begin position="34"/>
        <end position="58"/>
    </location>
</feature>
<dbReference type="FunFam" id="3.90.980.10:FF:000001">
    <property type="entry name" value="DNA primase"/>
    <property type="match status" value="1"/>
</dbReference>
<dbReference type="NCBIfam" id="TIGR01391">
    <property type="entry name" value="dnaG"/>
    <property type="match status" value="1"/>
</dbReference>
<dbReference type="EMBL" id="MGIZ01000028">
    <property type="protein sequence ID" value="OGM99101.1"/>
    <property type="molecule type" value="Genomic_DNA"/>
</dbReference>
<evidence type="ECO:0000256" key="2">
    <source>
        <dbReference type="ARBA" id="ARBA00022515"/>
    </source>
</evidence>
<evidence type="ECO:0000256" key="14">
    <source>
        <dbReference type="PIRSR" id="PIRSR002811-1"/>
    </source>
</evidence>
<dbReference type="FunFam" id="3.90.580.10:FF:000001">
    <property type="entry name" value="DNA primase"/>
    <property type="match status" value="1"/>
</dbReference>
<keyword evidence="3 12" id="KW-0808">Transferase</keyword>
<dbReference type="InterPro" id="IPR034151">
    <property type="entry name" value="TOPRIM_DnaG_bac"/>
</dbReference>
<dbReference type="InterPro" id="IPR013264">
    <property type="entry name" value="DNAG_N"/>
</dbReference>
<comment type="function">
    <text evidence="12 13">RNA polymerase that catalyzes the synthesis of short RNA molecules used as primers for DNA polymerase during DNA replication.</text>
</comment>
<dbReference type="GO" id="GO:1990077">
    <property type="term" value="C:primosome complex"/>
    <property type="evidence" value="ECO:0007669"/>
    <property type="project" value="UniProtKB-KW"/>
</dbReference>
<accession>A0A1F8EE21</accession>
<evidence type="ECO:0000256" key="8">
    <source>
        <dbReference type="ARBA" id="ARBA00022833"/>
    </source>
</evidence>
<keyword evidence="6 12" id="KW-0479">Metal-binding</keyword>
<dbReference type="Gene3D" id="3.90.980.10">
    <property type="entry name" value="DNA primase, catalytic core, N-terminal domain"/>
    <property type="match status" value="1"/>
</dbReference>
<dbReference type="Pfam" id="PF01807">
    <property type="entry name" value="Zn_ribbon_DnaG"/>
    <property type="match status" value="1"/>
</dbReference>
<comment type="similarity">
    <text evidence="12 13">Belongs to the DnaG primase family.</text>
</comment>
<evidence type="ECO:0000256" key="6">
    <source>
        <dbReference type="ARBA" id="ARBA00022723"/>
    </source>
</evidence>
<evidence type="ECO:0000256" key="12">
    <source>
        <dbReference type="HAMAP-Rule" id="MF_00974"/>
    </source>
</evidence>
<evidence type="ECO:0000256" key="9">
    <source>
        <dbReference type="ARBA" id="ARBA00022842"/>
    </source>
</evidence>
<reference evidence="16 17" key="1">
    <citation type="journal article" date="2016" name="Nat. Commun.">
        <title>Thousands of microbial genomes shed light on interconnected biogeochemical processes in an aquifer system.</title>
        <authorList>
            <person name="Anantharaman K."/>
            <person name="Brown C.T."/>
            <person name="Hug L.A."/>
            <person name="Sharon I."/>
            <person name="Castelle C.J."/>
            <person name="Probst A.J."/>
            <person name="Thomas B.C."/>
            <person name="Singh A."/>
            <person name="Wilkins M.J."/>
            <person name="Karaoz U."/>
            <person name="Brodie E.L."/>
            <person name="Williams K.H."/>
            <person name="Hubbard S.S."/>
            <person name="Banfield J.F."/>
        </authorList>
    </citation>
    <scope>NUCLEOTIDE SEQUENCE [LARGE SCALE GENOMIC DNA]</scope>
</reference>
<evidence type="ECO:0000313" key="17">
    <source>
        <dbReference type="Proteomes" id="UP000177594"/>
    </source>
</evidence>
<dbReference type="Gene3D" id="1.10.860.10">
    <property type="entry name" value="DNAb Helicase, Chain A"/>
    <property type="match status" value="1"/>
</dbReference>
<evidence type="ECO:0000256" key="1">
    <source>
        <dbReference type="ARBA" id="ARBA00022478"/>
    </source>
</evidence>
<dbReference type="InterPro" id="IPR002694">
    <property type="entry name" value="Znf_CHC2"/>
</dbReference>
<dbReference type="GO" id="GO:0003899">
    <property type="term" value="F:DNA-directed RNA polymerase activity"/>
    <property type="evidence" value="ECO:0007669"/>
    <property type="project" value="UniProtKB-UniRule"/>
</dbReference>
<keyword evidence="9" id="KW-0460">Magnesium</keyword>
<keyword evidence="2 12" id="KW-0639">Primosome</keyword>
<sequence>MSQVDDIKSRLDVVDVISEYIQLKPAGVSFRALCPFHAEKSPSFIVSRERQLWHCFGCAEGGDMFSFVMKHENIDFPEALKILAQKAGVELVREDPKKLNQKNLLLAINDLTAKFWHKILLSSSQAEHAREYLRSRNISQESIEDYMIGFAPDSWDTTMKFLHERGFKPQDIFLAGLAIKKERGDGFYDRFRNRIIFPIRDSHGTCVGFGGRALGGGDEKSAKYINSPQTPIYNKSSIVFNLDNAKSAIKEKDLTIMVEGYMDVISSNQAGVKNVVAISGTAITQDHIRIVKRFSNNIAIAFDADEAGQKASFRGTDLILGADMNLKAISIPSGKDPDECIQKNPEDWRRATSAPEPFMEYMLNVTLKKYPSMGAEDKKNITTKLLPFIAKISNIVEQAHWLKKLSSVIDISDNVLREAMRGFLQKNNYSTHGAIEEKKQARALPKERSIQLEEMLLAIALKYPHYVPFIIDHCGPEYIKDTKLNALYKKLIIYYTKFIDHERSEEFQLNNFYDFLSGEDMSDENNHQKLSDTLILLAEKDYFDYDAIRIKEELQNIISFLYSYHLRLELQSIKRQLEEAEKLGDIEKIKELSKQFSRTTDEISLLSL</sequence>
<keyword evidence="10 12" id="KW-0238">DNA-binding</keyword>
<comment type="domain">
    <text evidence="12">Contains an N-terminal zinc-binding domain, a central core domain that contains the primase activity, and a C-terminal DnaB-binding domain.</text>
</comment>
<comment type="catalytic activity">
    <reaction evidence="12">
        <text>ssDNA + n NTP = ssDNA/pppN(pN)n-1 hybrid + (n-1) diphosphate.</text>
        <dbReference type="EC" id="2.7.7.101"/>
    </reaction>
</comment>
<dbReference type="InterPro" id="IPR037068">
    <property type="entry name" value="DNA_primase_core_N_sf"/>
</dbReference>
<comment type="caution">
    <text evidence="16">The sequence shown here is derived from an EMBL/GenBank/DDBJ whole genome shotgun (WGS) entry which is preliminary data.</text>
</comment>
<dbReference type="GO" id="GO:0008270">
    <property type="term" value="F:zinc ion binding"/>
    <property type="evidence" value="ECO:0007669"/>
    <property type="project" value="UniProtKB-UniRule"/>
</dbReference>
<dbReference type="AlphaFoldDB" id="A0A1F8EE21"/>
<evidence type="ECO:0000256" key="4">
    <source>
        <dbReference type="ARBA" id="ARBA00022695"/>
    </source>
</evidence>
<dbReference type="PANTHER" id="PTHR30313">
    <property type="entry name" value="DNA PRIMASE"/>
    <property type="match status" value="1"/>
</dbReference>
<dbReference type="Pfam" id="PF10410">
    <property type="entry name" value="DnaB_bind"/>
    <property type="match status" value="1"/>
</dbReference>
<dbReference type="PANTHER" id="PTHR30313:SF2">
    <property type="entry name" value="DNA PRIMASE"/>
    <property type="match status" value="1"/>
</dbReference>
<proteinExistence type="inferred from homology"/>
<dbReference type="Pfam" id="PF08275">
    <property type="entry name" value="DNAG_N"/>
    <property type="match status" value="1"/>
</dbReference>
<dbReference type="GO" id="GO:0000428">
    <property type="term" value="C:DNA-directed RNA polymerase complex"/>
    <property type="evidence" value="ECO:0007669"/>
    <property type="project" value="UniProtKB-KW"/>
</dbReference>
<gene>
    <name evidence="12" type="primary">dnaG</name>
    <name evidence="16" type="ORF">A2817_01235</name>
</gene>
<dbReference type="InterPro" id="IPR036977">
    <property type="entry name" value="DNA_primase_Znf_CHC2"/>
</dbReference>
<dbReference type="CDD" id="cd03364">
    <property type="entry name" value="TOPRIM_DnaG_primases"/>
    <property type="match status" value="1"/>
</dbReference>
<dbReference type="SUPFAM" id="SSF56731">
    <property type="entry name" value="DNA primase core"/>
    <property type="match status" value="1"/>
</dbReference>
<dbReference type="PIRSF" id="PIRSF002811">
    <property type="entry name" value="DnaG"/>
    <property type="match status" value="1"/>
</dbReference>
<dbReference type="GO" id="GO:0003677">
    <property type="term" value="F:DNA binding"/>
    <property type="evidence" value="ECO:0007669"/>
    <property type="project" value="UniProtKB-KW"/>
</dbReference>
<dbReference type="PROSITE" id="PS50880">
    <property type="entry name" value="TOPRIM"/>
    <property type="match status" value="1"/>
</dbReference>
<dbReference type="InterPro" id="IPR016136">
    <property type="entry name" value="DNA_helicase_N/primase_C"/>
</dbReference>
<keyword evidence="4 12" id="KW-0548">Nucleotidyltransferase</keyword>
<evidence type="ECO:0000256" key="3">
    <source>
        <dbReference type="ARBA" id="ARBA00022679"/>
    </source>
</evidence>
<dbReference type="GO" id="GO:0005737">
    <property type="term" value="C:cytoplasm"/>
    <property type="evidence" value="ECO:0007669"/>
    <property type="project" value="TreeGrafter"/>
</dbReference>
<keyword evidence="11 12" id="KW-0804">Transcription</keyword>
<comment type="cofactor">
    <cofactor evidence="12 13 14">
        <name>Zn(2+)</name>
        <dbReference type="ChEBI" id="CHEBI:29105"/>
    </cofactor>
    <text evidence="12 13 14">Binds 1 zinc ion per monomer.</text>
</comment>
<dbReference type="Gene3D" id="3.90.580.10">
    <property type="entry name" value="Zinc finger, CHC2-type domain"/>
    <property type="match status" value="1"/>
</dbReference>
<comment type="subunit">
    <text evidence="12">Monomer. Interacts with DnaB.</text>
</comment>
<evidence type="ECO:0000256" key="5">
    <source>
        <dbReference type="ARBA" id="ARBA00022705"/>
    </source>
</evidence>
<dbReference type="InterPro" id="IPR030846">
    <property type="entry name" value="DnaG_bac"/>
</dbReference>
<dbReference type="HAMAP" id="MF_00974">
    <property type="entry name" value="DNA_primase_DnaG"/>
    <property type="match status" value="1"/>
</dbReference>
<keyword evidence="1 12" id="KW-0240">DNA-directed RNA polymerase</keyword>
<dbReference type="Gene3D" id="3.40.1360.10">
    <property type="match status" value="1"/>
</dbReference>
<dbReference type="InterPro" id="IPR050219">
    <property type="entry name" value="DnaG_primase"/>
</dbReference>
<dbReference type="SMART" id="SM00400">
    <property type="entry name" value="ZnF_CHCC"/>
    <property type="match status" value="1"/>
</dbReference>
<dbReference type="EC" id="2.7.7.101" evidence="12"/>
<evidence type="ECO:0000313" key="16">
    <source>
        <dbReference type="EMBL" id="OGM99101.1"/>
    </source>
</evidence>
<keyword evidence="5 12" id="KW-0235">DNA replication</keyword>
<evidence type="ECO:0000256" key="7">
    <source>
        <dbReference type="ARBA" id="ARBA00022771"/>
    </source>
</evidence>